<accession>A0ABU6RT17</accession>
<evidence type="ECO:0000313" key="2">
    <source>
        <dbReference type="Proteomes" id="UP001341840"/>
    </source>
</evidence>
<name>A0ABU6RT17_9FABA</name>
<protein>
    <submittedName>
        <fullName evidence="1">Uncharacterized protein</fullName>
    </submittedName>
</protein>
<dbReference type="EMBL" id="JASCZI010031684">
    <property type="protein sequence ID" value="MED6127252.1"/>
    <property type="molecule type" value="Genomic_DNA"/>
</dbReference>
<comment type="caution">
    <text evidence="1">The sequence shown here is derived from an EMBL/GenBank/DDBJ whole genome shotgun (WGS) entry which is preliminary data.</text>
</comment>
<proteinExistence type="predicted"/>
<evidence type="ECO:0000313" key="1">
    <source>
        <dbReference type="EMBL" id="MED6127252.1"/>
    </source>
</evidence>
<gene>
    <name evidence="1" type="ORF">PIB30_086330</name>
</gene>
<keyword evidence="2" id="KW-1185">Reference proteome</keyword>
<dbReference type="Proteomes" id="UP001341840">
    <property type="component" value="Unassembled WGS sequence"/>
</dbReference>
<organism evidence="1 2">
    <name type="scientific">Stylosanthes scabra</name>
    <dbReference type="NCBI Taxonomy" id="79078"/>
    <lineage>
        <taxon>Eukaryota</taxon>
        <taxon>Viridiplantae</taxon>
        <taxon>Streptophyta</taxon>
        <taxon>Embryophyta</taxon>
        <taxon>Tracheophyta</taxon>
        <taxon>Spermatophyta</taxon>
        <taxon>Magnoliopsida</taxon>
        <taxon>eudicotyledons</taxon>
        <taxon>Gunneridae</taxon>
        <taxon>Pentapetalae</taxon>
        <taxon>rosids</taxon>
        <taxon>fabids</taxon>
        <taxon>Fabales</taxon>
        <taxon>Fabaceae</taxon>
        <taxon>Papilionoideae</taxon>
        <taxon>50 kb inversion clade</taxon>
        <taxon>dalbergioids sensu lato</taxon>
        <taxon>Dalbergieae</taxon>
        <taxon>Pterocarpus clade</taxon>
        <taxon>Stylosanthes</taxon>
    </lineage>
</organism>
<reference evidence="1 2" key="1">
    <citation type="journal article" date="2023" name="Plants (Basel)">
        <title>Bridging the Gap: Combining Genomics and Transcriptomics Approaches to Understand Stylosanthes scabra, an Orphan Legume from the Brazilian Caatinga.</title>
        <authorList>
            <person name="Ferreira-Neto J.R.C."/>
            <person name="da Silva M.D."/>
            <person name="Binneck E."/>
            <person name="de Melo N.F."/>
            <person name="da Silva R.H."/>
            <person name="de Melo A.L.T.M."/>
            <person name="Pandolfi V."/>
            <person name="Bustamante F.O."/>
            <person name="Brasileiro-Vidal A.C."/>
            <person name="Benko-Iseppon A.M."/>
        </authorList>
    </citation>
    <scope>NUCLEOTIDE SEQUENCE [LARGE SCALE GENOMIC DNA]</scope>
    <source>
        <tissue evidence="1">Leaves</tissue>
    </source>
</reference>
<sequence>MNLGRSRQDLLKIYCDGARILVAGDKDAPTKDCGVWDGIHWVWAMEWRRPLRDWEVESYNGMLSILEKDMKTSIRHLCVAWENDDALRSFADLHALNH</sequence>